<comment type="caution">
    <text evidence="1">The sequence shown here is derived from an EMBL/GenBank/DDBJ whole genome shotgun (WGS) entry which is preliminary data.</text>
</comment>
<dbReference type="AlphaFoldDB" id="A0A9D4IMM8"/>
<evidence type="ECO:0000313" key="1">
    <source>
        <dbReference type="EMBL" id="KAH3780035.1"/>
    </source>
</evidence>
<sequence length="87" mass="10023">MANRMFWIKKVADSCLIVTHWLHNPEIAGSIPPLHVTYKLVLRMRRKIEVQCTRCYTLGTKIPSVTSGKGCLLYQSDYYIQLTTAYS</sequence>
<accession>A0A9D4IMM8</accession>
<gene>
    <name evidence="1" type="ORF">DPMN_157844</name>
</gene>
<protein>
    <submittedName>
        <fullName evidence="1">Uncharacterized protein</fullName>
    </submittedName>
</protein>
<reference evidence="1" key="1">
    <citation type="journal article" date="2019" name="bioRxiv">
        <title>The Genome of the Zebra Mussel, Dreissena polymorpha: A Resource for Invasive Species Research.</title>
        <authorList>
            <person name="McCartney M.A."/>
            <person name="Auch B."/>
            <person name="Kono T."/>
            <person name="Mallez S."/>
            <person name="Zhang Y."/>
            <person name="Obille A."/>
            <person name="Becker A."/>
            <person name="Abrahante J.E."/>
            <person name="Garbe J."/>
            <person name="Badalamenti J.P."/>
            <person name="Herman A."/>
            <person name="Mangelson H."/>
            <person name="Liachko I."/>
            <person name="Sullivan S."/>
            <person name="Sone E.D."/>
            <person name="Koren S."/>
            <person name="Silverstein K.A.T."/>
            <person name="Beckman K.B."/>
            <person name="Gohl D.M."/>
        </authorList>
    </citation>
    <scope>NUCLEOTIDE SEQUENCE</scope>
    <source>
        <strain evidence="1">Duluth1</strain>
        <tissue evidence="1">Whole animal</tissue>
    </source>
</reference>
<evidence type="ECO:0000313" key="2">
    <source>
        <dbReference type="Proteomes" id="UP000828390"/>
    </source>
</evidence>
<proteinExistence type="predicted"/>
<organism evidence="1 2">
    <name type="scientific">Dreissena polymorpha</name>
    <name type="common">Zebra mussel</name>
    <name type="synonym">Mytilus polymorpha</name>
    <dbReference type="NCBI Taxonomy" id="45954"/>
    <lineage>
        <taxon>Eukaryota</taxon>
        <taxon>Metazoa</taxon>
        <taxon>Spiralia</taxon>
        <taxon>Lophotrochozoa</taxon>
        <taxon>Mollusca</taxon>
        <taxon>Bivalvia</taxon>
        <taxon>Autobranchia</taxon>
        <taxon>Heteroconchia</taxon>
        <taxon>Euheterodonta</taxon>
        <taxon>Imparidentia</taxon>
        <taxon>Neoheterodontei</taxon>
        <taxon>Myida</taxon>
        <taxon>Dreissenoidea</taxon>
        <taxon>Dreissenidae</taxon>
        <taxon>Dreissena</taxon>
    </lineage>
</organism>
<name>A0A9D4IMM8_DREPO</name>
<dbReference type="EMBL" id="JAIWYP010000008">
    <property type="protein sequence ID" value="KAH3780035.1"/>
    <property type="molecule type" value="Genomic_DNA"/>
</dbReference>
<dbReference type="Proteomes" id="UP000828390">
    <property type="component" value="Unassembled WGS sequence"/>
</dbReference>
<keyword evidence="2" id="KW-1185">Reference proteome</keyword>
<reference evidence="1" key="2">
    <citation type="submission" date="2020-11" db="EMBL/GenBank/DDBJ databases">
        <authorList>
            <person name="McCartney M.A."/>
            <person name="Auch B."/>
            <person name="Kono T."/>
            <person name="Mallez S."/>
            <person name="Becker A."/>
            <person name="Gohl D.M."/>
            <person name="Silverstein K.A.T."/>
            <person name="Koren S."/>
            <person name="Bechman K.B."/>
            <person name="Herman A."/>
            <person name="Abrahante J.E."/>
            <person name="Garbe J."/>
        </authorList>
    </citation>
    <scope>NUCLEOTIDE SEQUENCE</scope>
    <source>
        <strain evidence="1">Duluth1</strain>
        <tissue evidence="1">Whole animal</tissue>
    </source>
</reference>